<dbReference type="PROSITE" id="PS51886">
    <property type="entry name" value="TLDC"/>
    <property type="match status" value="1"/>
</dbReference>
<dbReference type="SMART" id="SM00584">
    <property type="entry name" value="TLDc"/>
    <property type="match status" value="1"/>
</dbReference>
<feature type="region of interest" description="Disordered" evidence="6">
    <location>
        <begin position="1"/>
        <end position="26"/>
    </location>
</feature>
<organism evidence="8 9">
    <name type="scientific">Stachybotrys chartarum (strain CBS 109288 / IBT 7711)</name>
    <name type="common">Toxic black mold</name>
    <name type="synonym">Stilbospora chartarum</name>
    <dbReference type="NCBI Taxonomy" id="1280523"/>
    <lineage>
        <taxon>Eukaryota</taxon>
        <taxon>Fungi</taxon>
        <taxon>Dikarya</taxon>
        <taxon>Ascomycota</taxon>
        <taxon>Pezizomycotina</taxon>
        <taxon>Sordariomycetes</taxon>
        <taxon>Hypocreomycetidae</taxon>
        <taxon>Hypocreales</taxon>
        <taxon>Stachybotryaceae</taxon>
        <taxon>Stachybotrys</taxon>
    </lineage>
</organism>
<feature type="region of interest" description="Disordered" evidence="6">
    <location>
        <begin position="219"/>
        <end position="239"/>
    </location>
</feature>
<accession>A0A084AGE5</accession>
<dbReference type="AlphaFoldDB" id="A0A084AGE5"/>
<gene>
    <name evidence="8" type="ORF">S7711_06403</name>
</gene>
<dbReference type="InterPro" id="IPR006571">
    <property type="entry name" value="TLDc_dom"/>
</dbReference>
<dbReference type="PANTHER" id="PTHR23354">
    <property type="entry name" value="NUCLEOLAR PROTEIN 7/ESTROGEN RECEPTOR COACTIVATOR-RELATED"/>
    <property type="match status" value="1"/>
</dbReference>
<dbReference type="GO" id="GO:0005634">
    <property type="term" value="C:nucleus"/>
    <property type="evidence" value="ECO:0007669"/>
    <property type="project" value="TreeGrafter"/>
</dbReference>
<evidence type="ECO:0000256" key="5">
    <source>
        <dbReference type="ARBA" id="ARBA00040604"/>
    </source>
</evidence>
<sequence length="318" mass="34813">MSGLIHQVDSPDATPPSSGAHTPSLASSSYISSMWTGLIRRLTAEDSGFSGDQLDHRESSFDAATAGKDGIRDVFTPIRRTASPFRPPPLDPLNLHGYRESTPHGSRLLSQAVAEEIRNMIPERLRITEDWRLAYSLQEDGASLTTLYQRCRQYEAKRVGFVLVVKDQEGGTFGAYLSEYPHPSHSYFGNGECFLWRASTLSSLPPPPSADTTNLVRSTTLAPASRRSPTTRHDSPAPSIGESIRFKAFPYSGLNDFYIHCETGFLSVGSGGGHYGLWLDDSLDVGHSSQCETFGNEPLSDEGEKFSVYGVEMWVVGA</sequence>
<evidence type="ECO:0000256" key="4">
    <source>
        <dbReference type="ARBA" id="ARBA00037112"/>
    </source>
</evidence>
<evidence type="ECO:0000256" key="3">
    <source>
        <dbReference type="ARBA" id="ARBA00023128"/>
    </source>
</evidence>
<feature type="domain" description="TLDc" evidence="7">
    <location>
        <begin position="107"/>
        <end position="317"/>
    </location>
</feature>
<evidence type="ECO:0000256" key="6">
    <source>
        <dbReference type="SAM" id="MobiDB-lite"/>
    </source>
</evidence>
<protein>
    <recommendedName>
        <fullName evidence="5">Oxidation resistance protein 1</fullName>
    </recommendedName>
</protein>
<comment type="similarity">
    <text evidence="2">Belongs to the OXR1 family.</text>
</comment>
<dbReference type="HOGENOM" id="CLU_029204_0_1_1"/>
<evidence type="ECO:0000313" key="9">
    <source>
        <dbReference type="Proteomes" id="UP000028045"/>
    </source>
</evidence>
<keyword evidence="9" id="KW-1185">Reference proteome</keyword>
<name>A0A084AGE5_STACB</name>
<evidence type="ECO:0000313" key="8">
    <source>
        <dbReference type="EMBL" id="KEY64374.1"/>
    </source>
</evidence>
<reference evidence="8 9" key="1">
    <citation type="journal article" date="2014" name="BMC Genomics">
        <title>Comparative genome sequencing reveals chemotype-specific gene clusters in the toxigenic black mold Stachybotrys.</title>
        <authorList>
            <person name="Semeiks J."/>
            <person name="Borek D."/>
            <person name="Otwinowski Z."/>
            <person name="Grishin N.V."/>
        </authorList>
    </citation>
    <scope>NUCLEOTIDE SEQUENCE [LARGE SCALE GENOMIC DNA]</scope>
    <source>
        <strain evidence="9">CBS 109288 / IBT 7711</strain>
    </source>
</reference>
<dbReference type="GO" id="GO:0005739">
    <property type="term" value="C:mitochondrion"/>
    <property type="evidence" value="ECO:0007669"/>
    <property type="project" value="UniProtKB-SubCell"/>
</dbReference>
<evidence type="ECO:0000256" key="2">
    <source>
        <dbReference type="ARBA" id="ARBA00009540"/>
    </source>
</evidence>
<dbReference type="OrthoDB" id="26679at2759"/>
<feature type="compositionally biased region" description="Polar residues" evidence="6">
    <location>
        <begin position="15"/>
        <end position="26"/>
    </location>
</feature>
<comment type="subcellular location">
    <subcellularLocation>
        <location evidence="1">Mitochondrion</location>
    </subcellularLocation>
</comment>
<dbReference type="EMBL" id="KL648740">
    <property type="protein sequence ID" value="KEY64374.1"/>
    <property type="molecule type" value="Genomic_DNA"/>
</dbReference>
<dbReference type="Proteomes" id="UP000028045">
    <property type="component" value="Unassembled WGS sequence"/>
</dbReference>
<dbReference type="PANTHER" id="PTHR23354:SF62">
    <property type="entry name" value="MUSTARD, ISOFORM V"/>
    <property type="match status" value="1"/>
</dbReference>
<dbReference type="Pfam" id="PF07534">
    <property type="entry name" value="TLD"/>
    <property type="match status" value="2"/>
</dbReference>
<evidence type="ECO:0000256" key="1">
    <source>
        <dbReference type="ARBA" id="ARBA00004173"/>
    </source>
</evidence>
<dbReference type="GO" id="GO:0006979">
    <property type="term" value="P:response to oxidative stress"/>
    <property type="evidence" value="ECO:0007669"/>
    <property type="project" value="TreeGrafter"/>
</dbReference>
<proteinExistence type="inferred from homology"/>
<comment type="function">
    <text evidence="4">May be involved in protection from oxidative damage.</text>
</comment>
<keyword evidence="3" id="KW-0496">Mitochondrion</keyword>
<evidence type="ECO:0000259" key="7">
    <source>
        <dbReference type="PROSITE" id="PS51886"/>
    </source>
</evidence>